<dbReference type="InterPro" id="IPR002577">
    <property type="entry name" value="HTH_HxlR"/>
</dbReference>
<dbReference type="Pfam" id="PF01638">
    <property type="entry name" value="HxlR"/>
    <property type="match status" value="1"/>
</dbReference>
<feature type="domain" description="HTH hxlR-type" evidence="4">
    <location>
        <begin position="14"/>
        <end position="114"/>
    </location>
</feature>
<dbReference type="InterPro" id="IPR036388">
    <property type="entry name" value="WH-like_DNA-bd_sf"/>
</dbReference>
<comment type="caution">
    <text evidence="5">The sequence shown here is derived from an EMBL/GenBank/DDBJ whole genome shotgun (WGS) entry which is preliminary data.</text>
</comment>
<dbReference type="PROSITE" id="PS51118">
    <property type="entry name" value="HTH_HXLR"/>
    <property type="match status" value="1"/>
</dbReference>
<dbReference type="RefSeq" id="WP_343968635.1">
    <property type="nucleotide sequence ID" value="NZ_BAAAHK010000006.1"/>
</dbReference>
<evidence type="ECO:0000256" key="3">
    <source>
        <dbReference type="ARBA" id="ARBA00023163"/>
    </source>
</evidence>
<dbReference type="InterPro" id="IPR036390">
    <property type="entry name" value="WH_DNA-bd_sf"/>
</dbReference>
<keyword evidence="2" id="KW-0238">DNA-binding</keyword>
<evidence type="ECO:0000313" key="5">
    <source>
        <dbReference type="EMBL" id="GAA0938286.1"/>
    </source>
</evidence>
<dbReference type="EMBL" id="BAAAHK010000006">
    <property type="protein sequence ID" value="GAA0938286.1"/>
    <property type="molecule type" value="Genomic_DNA"/>
</dbReference>
<sequence length="160" mass="17624">MSLALTTPAEAAFCSIERTVGIVGERWMFLILREALINGVTKFADFEDALGIAPNILTARLATLVTSGVLEKHEYREQGSRPRMSYHPTEAGRQLRVVLAALQQWGDDFVPPACGPTMVRETKGTHRPVRVGFVENPAKLRGVDDVDFVRTAAYPVRSAD</sequence>
<evidence type="ECO:0000259" key="4">
    <source>
        <dbReference type="PROSITE" id="PS51118"/>
    </source>
</evidence>
<protein>
    <submittedName>
        <fullName evidence="5">Helix-turn-helix domain-containing protein</fullName>
    </submittedName>
</protein>
<dbReference type="SUPFAM" id="SSF46785">
    <property type="entry name" value="Winged helix' DNA-binding domain"/>
    <property type="match status" value="1"/>
</dbReference>
<keyword evidence="3" id="KW-0804">Transcription</keyword>
<evidence type="ECO:0000256" key="2">
    <source>
        <dbReference type="ARBA" id="ARBA00023125"/>
    </source>
</evidence>
<name>A0ABN1Q785_9ACTN</name>
<reference evidence="5 6" key="1">
    <citation type="journal article" date="2019" name="Int. J. Syst. Evol. Microbiol.">
        <title>The Global Catalogue of Microorganisms (GCM) 10K type strain sequencing project: providing services to taxonomists for standard genome sequencing and annotation.</title>
        <authorList>
            <consortium name="The Broad Institute Genomics Platform"/>
            <consortium name="The Broad Institute Genome Sequencing Center for Infectious Disease"/>
            <person name="Wu L."/>
            <person name="Ma J."/>
        </authorList>
    </citation>
    <scope>NUCLEOTIDE SEQUENCE [LARGE SCALE GENOMIC DNA]</scope>
    <source>
        <strain evidence="5 6">JCM 10977</strain>
    </source>
</reference>
<accession>A0ABN1Q785</accession>
<evidence type="ECO:0000256" key="1">
    <source>
        <dbReference type="ARBA" id="ARBA00023015"/>
    </source>
</evidence>
<dbReference type="Gene3D" id="1.10.10.10">
    <property type="entry name" value="Winged helix-like DNA-binding domain superfamily/Winged helix DNA-binding domain"/>
    <property type="match status" value="1"/>
</dbReference>
<proteinExistence type="predicted"/>
<gene>
    <name evidence="5" type="ORF">GCM10009554_27170</name>
</gene>
<dbReference type="PANTHER" id="PTHR33204:SF18">
    <property type="entry name" value="TRANSCRIPTIONAL REGULATORY PROTEIN"/>
    <property type="match status" value="1"/>
</dbReference>
<dbReference type="PANTHER" id="PTHR33204">
    <property type="entry name" value="TRANSCRIPTIONAL REGULATOR, MARR FAMILY"/>
    <property type="match status" value="1"/>
</dbReference>
<keyword evidence="1" id="KW-0805">Transcription regulation</keyword>
<organism evidence="5 6">
    <name type="scientific">Kribbella koreensis</name>
    <dbReference type="NCBI Taxonomy" id="57909"/>
    <lineage>
        <taxon>Bacteria</taxon>
        <taxon>Bacillati</taxon>
        <taxon>Actinomycetota</taxon>
        <taxon>Actinomycetes</taxon>
        <taxon>Propionibacteriales</taxon>
        <taxon>Kribbellaceae</taxon>
        <taxon>Kribbella</taxon>
    </lineage>
</organism>
<dbReference type="Proteomes" id="UP001500542">
    <property type="component" value="Unassembled WGS sequence"/>
</dbReference>
<keyword evidence="6" id="KW-1185">Reference proteome</keyword>
<evidence type="ECO:0000313" key="6">
    <source>
        <dbReference type="Proteomes" id="UP001500542"/>
    </source>
</evidence>